<dbReference type="Pfam" id="PF05167">
    <property type="entry name" value="DUF711"/>
    <property type="match status" value="1"/>
</dbReference>
<reference evidence="1" key="1">
    <citation type="journal article" date="2020" name="mSystems">
        <title>Genome- and Community-Level Interaction Insights into Carbon Utilization and Element Cycling Functions of Hydrothermarchaeota in Hydrothermal Sediment.</title>
        <authorList>
            <person name="Zhou Z."/>
            <person name="Liu Y."/>
            <person name="Xu W."/>
            <person name="Pan J."/>
            <person name="Luo Z.H."/>
            <person name="Li M."/>
        </authorList>
    </citation>
    <scope>NUCLEOTIDE SEQUENCE [LARGE SCALE GENOMIC DNA]</scope>
    <source>
        <strain evidence="1">SpSt-222</strain>
    </source>
</reference>
<dbReference type="EMBL" id="DSJL01000011">
    <property type="protein sequence ID" value="HEF65705.1"/>
    <property type="molecule type" value="Genomic_DNA"/>
</dbReference>
<sequence>MAVRTFRFSGSIAMSTRWVRPGWEGATMRVRAVTIGWKAIWRTGTITNGEEIAGLAARVREYLVGKVLELQTVRLATQPFPTIVSPSEVPEFARQLCELASTLGFDYVSMGPARPHERAWIPGMLEALVREERLFAALAVTDEVGAISLPAVGECGQVIATLAQQTPEGFGNLRFAALALCPPGIPFFPAAYHDGGSPALAIAWEVADEAVEVLSKAPNLVDAERRLEERLTEVATRVVRAAQELAEALGVRFLGLDCSLAPYPEERRSVAAAFERLGLVPFGGPGMLAVAAMITRVLQRLPVPRTGFCGLMVPVLEDAVLGTRAREGRLHLHSLLLVSAVCGVGLDVVPLPGDVTAAQLSGIVLDMATLATRLGKPLTARLMPIPGHRAGEGVRFDFPFFAPAGVLAVEGSVPTQWFGNDSGQNTEAG</sequence>
<organism evidence="1">
    <name type="scientific">Thermomicrobium roseum</name>
    <dbReference type="NCBI Taxonomy" id="500"/>
    <lineage>
        <taxon>Bacteria</taxon>
        <taxon>Pseudomonadati</taxon>
        <taxon>Thermomicrobiota</taxon>
        <taxon>Thermomicrobia</taxon>
        <taxon>Thermomicrobiales</taxon>
        <taxon>Thermomicrobiaceae</taxon>
        <taxon>Thermomicrobium</taxon>
    </lineage>
</organism>
<protein>
    <submittedName>
        <fullName evidence="1">DUF711 family protein</fullName>
    </submittedName>
</protein>
<dbReference type="InterPro" id="IPR007841">
    <property type="entry name" value="UPF0210"/>
</dbReference>
<dbReference type="SUPFAM" id="SSF51998">
    <property type="entry name" value="PFL-like glycyl radical enzymes"/>
    <property type="match status" value="1"/>
</dbReference>
<gene>
    <name evidence="1" type="ORF">ENP47_08930</name>
</gene>
<dbReference type="PANTHER" id="PTHR37560:SF2">
    <property type="entry name" value="DUF711 DOMAIN-CONTAINING PROTEIN"/>
    <property type="match status" value="1"/>
</dbReference>
<comment type="caution">
    <text evidence="1">The sequence shown here is derived from an EMBL/GenBank/DDBJ whole genome shotgun (WGS) entry which is preliminary data.</text>
</comment>
<proteinExistence type="predicted"/>
<dbReference type="AlphaFoldDB" id="A0A7C1JV81"/>
<accession>A0A7C1JV81</accession>
<dbReference type="PANTHER" id="PTHR37560">
    <property type="entry name" value="UPF0210 PROTEIN SPR0218"/>
    <property type="match status" value="1"/>
</dbReference>
<name>A0A7C1JV81_THERO</name>
<dbReference type="Gene3D" id="3.20.70.20">
    <property type="match status" value="1"/>
</dbReference>
<evidence type="ECO:0000313" key="1">
    <source>
        <dbReference type="EMBL" id="HEF65705.1"/>
    </source>
</evidence>